<comment type="similarity">
    <text evidence="3">Belongs to the IspD/TarI cytidylyltransferase family. IspD subfamily.</text>
</comment>
<comment type="function">
    <text evidence="3">Catalyzes the formation of 4-diphosphocytidyl-2-C-methyl-D-erythritol from CTP and 2-C-methyl-D-erythritol 4-phosphate (MEP).</text>
</comment>
<accession>A0A434AZP5</accession>
<dbReference type="AlphaFoldDB" id="A0A434AZP5"/>
<keyword evidence="3" id="KW-0414">Isoprene biosynthesis</keyword>
<keyword evidence="1 3" id="KW-0808">Transferase</keyword>
<dbReference type="InterPro" id="IPR001228">
    <property type="entry name" value="IspD"/>
</dbReference>
<dbReference type="PANTHER" id="PTHR32125">
    <property type="entry name" value="2-C-METHYL-D-ERYTHRITOL 4-PHOSPHATE CYTIDYLYLTRANSFERASE, CHLOROPLASTIC"/>
    <property type="match status" value="1"/>
</dbReference>
<feature type="site" description="Positions MEP for the nucleophilic attack" evidence="3">
    <location>
        <position position="214"/>
    </location>
</feature>
<dbReference type="InterPro" id="IPR034683">
    <property type="entry name" value="IspD/TarI"/>
</dbReference>
<dbReference type="Gene3D" id="3.90.550.10">
    <property type="entry name" value="Spore Coat Polysaccharide Biosynthesis Protein SpsA, Chain A"/>
    <property type="match status" value="1"/>
</dbReference>
<evidence type="ECO:0000313" key="5">
    <source>
        <dbReference type="Proteomes" id="UP000282985"/>
    </source>
</evidence>
<dbReference type="InterPro" id="IPR029044">
    <property type="entry name" value="Nucleotide-diphossugar_trans"/>
</dbReference>
<dbReference type="GO" id="GO:0019288">
    <property type="term" value="P:isopentenyl diphosphate biosynthetic process, methylerythritol 4-phosphate pathway"/>
    <property type="evidence" value="ECO:0007669"/>
    <property type="project" value="UniProtKB-UniRule"/>
</dbReference>
<dbReference type="NCBIfam" id="NF001183">
    <property type="entry name" value="PRK00155.1-3"/>
    <property type="match status" value="1"/>
</dbReference>
<keyword evidence="2 3" id="KW-0548">Nucleotidyltransferase</keyword>
<dbReference type="RefSeq" id="WP_127342229.1">
    <property type="nucleotide sequence ID" value="NZ_RJJX01000001.1"/>
</dbReference>
<dbReference type="FunFam" id="3.90.550.10:FF:000003">
    <property type="entry name" value="2-C-methyl-D-erythritol 4-phosphate cytidylyltransferase"/>
    <property type="match status" value="1"/>
</dbReference>
<dbReference type="Pfam" id="PF01128">
    <property type="entry name" value="IspD"/>
    <property type="match status" value="1"/>
</dbReference>
<sequence length="232" mass="25653">MKNVAVLLAGGSGKRMGGNLPKQFLLIGEKPIIQHSMEAFELHSQIEEICVVIPTDYIAEIDAIVRKYSFKKIKHILAGGKERSDSSLAAIHAYANDTDVNLIFHDAVRPFISEKIISDVIAEVQQGKSVAVAIPTTDTILKVTAENCIESVPVRSSLRRAQTPQAFPYSVIKKAYDLALKDIHFEATDDCGVVLKYLPKEKIYIVEGDESNIKITFEGDLIRGEQINKNSK</sequence>
<reference evidence="4 5" key="1">
    <citation type="submission" date="2018-11" db="EMBL/GenBank/DDBJ databases">
        <title>Parancylomarina longa gen. nov., sp. nov., isolated from sediments of southern Okinawa.</title>
        <authorList>
            <person name="Fu T."/>
        </authorList>
    </citation>
    <scope>NUCLEOTIDE SEQUENCE [LARGE SCALE GENOMIC DNA]</scope>
    <source>
        <strain evidence="4 5">T3-2 S1-C</strain>
    </source>
</reference>
<gene>
    <name evidence="3" type="primary">ispD</name>
    <name evidence="4" type="ORF">DLK05_01660</name>
</gene>
<dbReference type="Proteomes" id="UP000282985">
    <property type="component" value="Unassembled WGS sequence"/>
</dbReference>
<name>A0A434AZP5_9BACT</name>
<comment type="pathway">
    <text evidence="3">Isoprenoid biosynthesis; isopentenyl diphosphate biosynthesis via DXP pathway; isopentenyl diphosphate from 1-deoxy-D-xylulose 5-phosphate: step 2/6.</text>
</comment>
<comment type="caution">
    <text evidence="4">The sequence shown here is derived from an EMBL/GenBank/DDBJ whole genome shotgun (WGS) entry which is preliminary data.</text>
</comment>
<feature type="site" description="Transition state stabilizer" evidence="3">
    <location>
        <position position="15"/>
    </location>
</feature>
<keyword evidence="5" id="KW-1185">Reference proteome</keyword>
<feature type="site" description="Transition state stabilizer" evidence="3">
    <location>
        <position position="22"/>
    </location>
</feature>
<comment type="catalytic activity">
    <reaction evidence="3">
        <text>2-C-methyl-D-erythritol 4-phosphate + CTP + H(+) = 4-CDP-2-C-methyl-D-erythritol + diphosphate</text>
        <dbReference type="Rhea" id="RHEA:13429"/>
        <dbReference type="ChEBI" id="CHEBI:15378"/>
        <dbReference type="ChEBI" id="CHEBI:33019"/>
        <dbReference type="ChEBI" id="CHEBI:37563"/>
        <dbReference type="ChEBI" id="CHEBI:57823"/>
        <dbReference type="ChEBI" id="CHEBI:58262"/>
        <dbReference type="EC" id="2.7.7.60"/>
    </reaction>
</comment>
<dbReference type="InterPro" id="IPR050088">
    <property type="entry name" value="IspD/TarI_cytidylyltransf_bact"/>
</dbReference>
<dbReference type="PANTHER" id="PTHR32125:SF4">
    <property type="entry name" value="2-C-METHYL-D-ERYTHRITOL 4-PHOSPHATE CYTIDYLYLTRANSFERASE, CHLOROPLASTIC"/>
    <property type="match status" value="1"/>
</dbReference>
<evidence type="ECO:0000256" key="1">
    <source>
        <dbReference type="ARBA" id="ARBA00022679"/>
    </source>
</evidence>
<dbReference type="CDD" id="cd02516">
    <property type="entry name" value="CDP-ME_synthetase"/>
    <property type="match status" value="1"/>
</dbReference>
<dbReference type="EC" id="2.7.7.60" evidence="3"/>
<dbReference type="EMBL" id="RJJX01000001">
    <property type="protein sequence ID" value="RUT80091.1"/>
    <property type="molecule type" value="Genomic_DNA"/>
</dbReference>
<dbReference type="OrthoDB" id="9806837at2"/>
<evidence type="ECO:0000256" key="2">
    <source>
        <dbReference type="ARBA" id="ARBA00022695"/>
    </source>
</evidence>
<dbReference type="SUPFAM" id="SSF53448">
    <property type="entry name" value="Nucleotide-diphospho-sugar transferases"/>
    <property type="match status" value="1"/>
</dbReference>
<dbReference type="GO" id="GO:0050518">
    <property type="term" value="F:2-C-methyl-D-erythritol 4-phosphate cytidylyltransferase activity"/>
    <property type="evidence" value="ECO:0007669"/>
    <property type="project" value="UniProtKB-UniRule"/>
</dbReference>
<proteinExistence type="inferred from homology"/>
<dbReference type="UniPathway" id="UPA00056">
    <property type="reaction ID" value="UER00093"/>
</dbReference>
<dbReference type="HAMAP" id="MF_00108">
    <property type="entry name" value="IspD"/>
    <property type="match status" value="1"/>
</dbReference>
<protein>
    <recommendedName>
        <fullName evidence="3">2-C-methyl-D-erythritol 4-phosphate cytidylyltransferase</fullName>
        <ecNumber evidence="3">2.7.7.60</ecNumber>
    </recommendedName>
    <alternativeName>
        <fullName evidence="3">4-diphosphocytidyl-2C-methyl-D-erythritol synthase</fullName>
    </alternativeName>
    <alternativeName>
        <fullName evidence="3">MEP cytidylyltransferase</fullName>
        <shortName evidence="3">MCT</shortName>
    </alternativeName>
</protein>
<organism evidence="4 5">
    <name type="scientific">Ancylomarina longa</name>
    <dbReference type="NCBI Taxonomy" id="2487017"/>
    <lineage>
        <taxon>Bacteria</taxon>
        <taxon>Pseudomonadati</taxon>
        <taxon>Bacteroidota</taxon>
        <taxon>Bacteroidia</taxon>
        <taxon>Marinilabiliales</taxon>
        <taxon>Marinifilaceae</taxon>
        <taxon>Ancylomarina</taxon>
    </lineage>
</organism>
<evidence type="ECO:0000256" key="3">
    <source>
        <dbReference type="HAMAP-Rule" id="MF_00108"/>
    </source>
</evidence>
<evidence type="ECO:0000313" key="4">
    <source>
        <dbReference type="EMBL" id="RUT80091.1"/>
    </source>
</evidence>
<feature type="site" description="Positions MEP for the nucleophilic attack" evidence="3">
    <location>
        <position position="155"/>
    </location>
</feature>